<dbReference type="Pfam" id="PF02755">
    <property type="entry name" value="RPEL"/>
    <property type="match status" value="2"/>
</dbReference>
<organism evidence="6 7">
    <name type="scientific">Trametes coccinea (strain BRFM310)</name>
    <name type="common">Pycnoporus coccineus</name>
    <dbReference type="NCBI Taxonomy" id="1353009"/>
    <lineage>
        <taxon>Eukaryota</taxon>
        <taxon>Fungi</taxon>
        <taxon>Dikarya</taxon>
        <taxon>Basidiomycota</taxon>
        <taxon>Agaricomycotina</taxon>
        <taxon>Agaricomycetes</taxon>
        <taxon>Polyporales</taxon>
        <taxon>Polyporaceae</taxon>
        <taxon>Trametes</taxon>
    </lineage>
</organism>
<dbReference type="OrthoDB" id="197676at2759"/>
<dbReference type="Gene3D" id="6.10.150.10">
    <property type="match status" value="1"/>
</dbReference>
<protein>
    <recommendedName>
        <fullName evidence="8">RPEL repeat protein</fullName>
    </recommendedName>
</protein>
<evidence type="ECO:0000313" key="7">
    <source>
        <dbReference type="Proteomes" id="UP000193067"/>
    </source>
</evidence>
<evidence type="ECO:0000256" key="2">
    <source>
        <dbReference type="ARBA" id="ARBA00022737"/>
    </source>
</evidence>
<dbReference type="STRING" id="1353009.A0A1Y2ISC2"/>
<dbReference type="Proteomes" id="UP000193067">
    <property type="component" value="Unassembled WGS sequence"/>
</dbReference>
<reference evidence="6 7" key="1">
    <citation type="journal article" date="2015" name="Biotechnol. Biofuels">
        <title>Enhanced degradation of softwood versus hardwood by the white-rot fungus Pycnoporus coccineus.</title>
        <authorList>
            <person name="Couturier M."/>
            <person name="Navarro D."/>
            <person name="Chevret D."/>
            <person name="Henrissat B."/>
            <person name="Piumi F."/>
            <person name="Ruiz-Duenas F.J."/>
            <person name="Martinez A.T."/>
            <person name="Grigoriev I.V."/>
            <person name="Riley R."/>
            <person name="Lipzen A."/>
            <person name="Berrin J.G."/>
            <person name="Master E.R."/>
            <person name="Rosso M.N."/>
        </authorList>
    </citation>
    <scope>NUCLEOTIDE SEQUENCE [LARGE SCALE GENOMIC DNA]</scope>
    <source>
        <strain evidence="6 7">BRFM310</strain>
    </source>
</reference>
<evidence type="ECO:0000256" key="5">
    <source>
        <dbReference type="SAM" id="MobiDB-lite"/>
    </source>
</evidence>
<accession>A0A1Y2ISC2</accession>
<dbReference type="InterPro" id="IPR004018">
    <property type="entry name" value="RPEL_repeat"/>
</dbReference>
<sequence length="155" mass="16869">MHASPPGAPSANLISTIPPTRAPESLSAILPLDRQYLPTIYLSLYLPTSHLIERDVAVPPTTQAPVPPKPTRKPSIDPEAAQKLEKSLATRPDKHELIERNILKDDTVAPSLQAAKEKLQRAQLEDKLEHALQARPKPEELVKGGILKDADAPPA</sequence>
<evidence type="ECO:0000256" key="4">
    <source>
        <dbReference type="PROSITE-ProRule" id="PRU00401"/>
    </source>
</evidence>
<keyword evidence="2" id="KW-0677">Repeat</keyword>
<dbReference type="SMART" id="SM00707">
    <property type="entry name" value="RPEL"/>
    <property type="match status" value="2"/>
</dbReference>
<comment type="subcellular location">
    <subcellularLocation>
        <location evidence="1">Nucleus</location>
    </subcellularLocation>
</comment>
<evidence type="ECO:0000313" key="6">
    <source>
        <dbReference type="EMBL" id="OSD04016.1"/>
    </source>
</evidence>
<keyword evidence="3" id="KW-0539">Nucleus</keyword>
<proteinExistence type="predicted"/>
<evidence type="ECO:0008006" key="8">
    <source>
        <dbReference type="Google" id="ProtNLM"/>
    </source>
</evidence>
<feature type="repeat" description="RPEL" evidence="4">
    <location>
        <begin position="82"/>
        <end position="107"/>
    </location>
</feature>
<evidence type="ECO:0000256" key="3">
    <source>
        <dbReference type="ARBA" id="ARBA00023242"/>
    </source>
</evidence>
<dbReference type="InterPro" id="IPR043451">
    <property type="entry name" value="Myocardin-like"/>
</dbReference>
<dbReference type="GO" id="GO:0045944">
    <property type="term" value="P:positive regulation of transcription by RNA polymerase II"/>
    <property type="evidence" value="ECO:0007669"/>
    <property type="project" value="TreeGrafter"/>
</dbReference>
<feature type="region of interest" description="Disordered" evidence="5">
    <location>
        <begin position="129"/>
        <end position="155"/>
    </location>
</feature>
<dbReference type="GO" id="GO:0005634">
    <property type="term" value="C:nucleus"/>
    <property type="evidence" value="ECO:0007669"/>
    <property type="project" value="UniProtKB-SubCell"/>
</dbReference>
<keyword evidence="7" id="KW-1185">Reference proteome</keyword>
<dbReference type="PANTHER" id="PTHR22793:SF12">
    <property type="entry name" value="MYOCARDIN-RELATED TRANSCRIPTION FACTOR, ISOFORM H"/>
    <property type="match status" value="1"/>
</dbReference>
<feature type="region of interest" description="Disordered" evidence="5">
    <location>
        <begin position="57"/>
        <end position="81"/>
    </location>
</feature>
<dbReference type="PROSITE" id="PS51073">
    <property type="entry name" value="RPEL"/>
    <property type="match status" value="1"/>
</dbReference>
<dbReference type="AlphaFoldDB" id="A0A1Y2ISC2"/>
<name>A0A1Y2ISC2_TRAC3</name>
<dbReference type="GO" id="GO:0003713">
    <property type="term" value="F:transcription coactivator activity"/>
    <property type="evidence" value="ECO:0007669"/>
    <property type="project" value="TreeGrafter"/>
</dbReference>
<evidence type="ECO:0000256" key="1">
    <source>
        <dbReference type="ARBA" id="ARBA00004123"/>
    </source>
</evidence>
<dbReference type="EMBL" id="KZ084098">
    <property type="protein sequence ID" value="OSD04016.1"/>
    <property type="molecule type" value="Genomic_DNA"/>
</dbReference>
<gene>
    <name evidence="6" type="ORF">PYCCODRAFT_1476521</name>
</gene>
<dbReference type="PANTHER" id="PTHR22793">
    <property type="entry name" value="MYOCARDIN-RELATED TRANSCRIPTION FACTOR-RELATED"/>
    <property type="match status" value="1"/>
</dbReference>